<proteinExistence type="predicted"/>
<keyword evidence="7" id="KW-0406">Ion transport</keyword>
<evidence type="ECO:0000259" key="10">
    <source>
        <dbReference type="PROSITE" id="PS50893"/>
    </source>
</evidence>
<reference evidence="11 12" key="1">
    <citation type="submission" date="2007-08" db="EMBL/GenBank/DDBJ databases">
        <title>Complete sequence of Roseiflexus castenholzii DSM 13941.</title>
        <authorList>
            <consortium name="US DOE Joint Genome Institute"/>
            <person name="Copeland A."/>
            <person name="Lucas S."/>
            <person name="Lapidus A."/>
            <person name="Barry K."/>
            <person name="Glavina del Rio T."/>
            <person name="Dalin E."/>
            <person name="Tice H."/>
            <person name="Pitluck S."/>
            <person name="Thompson L.S."/>
            <person name="Brettin T."/>
            <person name="Bruce D."/>
            <person name="Detter J.C."/>
            <person name="Han C."/>
            <person name="Tapia R."/>
            <person name="Schmutz J."/>
            <person name="Larimer F."/>
            <person name="Land M."/>
            <person name="Hauser L."/>
            <person name="Kyrpides N."/>
            <person name="Mikhailova N."/>
            <person name="Bryant D.A."/>
            <person name="Hanada S."/>
            <person name="Tsukatani Y."/>
            <person name="Richardson P."/>
        </authorList>
    </citation>
    <scope>NUCLEOTIDE SEQUENCE [LARGE SCALE GENOMIC DNA]</scope>
    <source>
        <strain evidence="12">DSM 13941 / HLO8</strain>
    </source>
</reference>
<dbReference type="RefSeq" id="WP_012119759.1">
    <property type="nucleotide sequence ID" value="NC_009767.1"/>
</dbReference>
<evidence type="ECO:0000256" key="9">
    <source>
        <dbReference type="ARBA" id="ARBA00066388"/>
    </source>
</evidence>
<evidence type="ECO:0000313" key="12">
    <source>
        <dbReference type="Proteomes" id="UP000000263"/>
    </source>
</evidence>
<evidence type="ECO:0000256" key="2">
    <source>
        <dbReference type="ARBA" id="ARBA00022475"/>
    </source>
</evidence>
<dbReference type="STRING" id="383372.Rcas_1232"/>
<dbReference type="PROSITE" id="PS50893">
    <property type="entry name" value="ABC_TRANSPORTER_2"/>
    <property type="match status" value="1"/>
</dbReference>
<dbReference type="GO" id="GO:0043190">
    <property type="term" value="C:ATP-binding cassette (ABC) transporter complex"/>
    <property type="evidence" value="ECO:0007669"/>
    <property type="project" value="InterPro"/>
</dbReference>
<organism evidence="11 12">
    <name type="scientific">Roseiflexus castenholzii (strain DSM 13941 / HLO8)</name>
    <dbReference type="NCBI Taxonomy" id="383372"/>
    <lineage>
        <taxon>Bacteria</taxon>
        <taxon>Bacillati</taxon>
        <taxon>Chloroflexota</taxon>
        <taxon>Chloroflexia</taxon>
        <taxon>Chloroflexales</taxon>
        <taxon>Roseiflexineae</taxon>
        <taxon>Roseiflexaceae</taxon>
        <taxon>Roseiflexus</taxon>
    </lineage>
</organism>
<accession>A7NIM9</accession>
<dbReference type="PANTHER" id="PTHR42781">
    <property type="entry name" value="SPERMIDINE/PUTRESCINE IMPORT ATP-BINDING PROTEIN POTA"/>
    <property type="match status" value="1"/>
</dbReference>
<keyword evidence="4" id="KW-0547">Nucleotide-binding</keyword>
<dbReference type="GO" id="GO:0015418">
    <property type="term" value="F:ABC-type quaternary ammonium compound transporting activity"/>
    <property type="evidence" value="ECO:0007669"/>
    <property type="project" value="UniProtKB-EC"/>
</dbReference>
<dbReference type="SUPFAM" id="SSF50331">
    <property type="entry name" value="MOP-like"/>
    <property type="match status" value="1"/>
</dbReference>
<keyword evidence="3" id="KW-0410">Iron transport</keyword>
<evidence type="ECO:0000256" key="5">
    <source>
        <dbReference type="ARBA" id="ARBA00022840"/>
    </source>
</evidence>
<dbReference type="FunFam" id="3.40.50.300:FF:000425">
    <property type="entry name" value="Probable ABC transporter, ATP-binding subunit"/>
    <property type="match status" value="1"/>
</dbReference>
<dbReference type="InterPro" id="IPR008995">
    <property type="entry name" value="Mo/tungstate-bd_C_term_dom"/>
</dbReference>
<name>A7NIM9_ROSCS</name>
<feature type="domain" description="ABC transporter" evidence="10">
    <location>
        <begin position="8"/>
        <end position="241"/>
    </location>
</feature>
<evidence type="ECO:0000256" key="1">
    <source>
        <dbReference type="ARBA" id="ARBA00022448"/>
    </source>
</evidence>
<evidence type="ECO:0000256" key="6">
    <source>
        <dbReference type="ARBA" id="ARBA00023004"/>
    </source>
</evidence>
<dbReference type="InterPro" id="IPR050093">
    <property type="entry name" value="ABC_SmlMolc_Importer"/>
</dbReference>
<keyword evidence="1" id="KW-0813">Transport</keyword>
<dbReference type="EC" id="7.6.2.9" evidence="9"/>
<protein>
    <recommendedName>
        <fullName evidence="9">ABC-type quaternary amine transporter</fullName>
        <ecNumber evidence="9">7.6.2.9</ecNumber>
    </recommendedName>
</protein>
<dbReference type="CDD" id="cd03259">
    <property type="entry name" value="ABC_Carb_Solutes_like"/>
    <property type="match status" value="1"/>
</dbReference>
<evidence type="ECO:0000256" key="7">
    <source>
        <dbReference type="ARBA" id="ARBA00023065"/>
    </source>
</evidence>
<dbReference type="Pfam" id="PF00005">
    <property type="entry name" value="ABC_tran"/>
    <property type="match status" value="1"/>
</dbReference>
<dbReference type="InterPro" id="IPR027417">
    <property type="entry name" value="P-loop_NTPase"/>
</dbReference>
<sequence>MSASNSAIELRSVSKWFQRNTPAVHQVSLQAPRGALLALLGPSGCGKTTTLRLIAGLEIPDTGEIYLAGARVAGGGDWTPPEQRRVGMVFQDYALFPHLTVRENVAFGLNGRSTRERAARVGDLLALTGLADLADRYPHQLSGGQQQRVALARALAPDPQVILLDEPFSNLDAVLRKATREEVRRILRQSGATAVFVTHDQEEAFSIADIVVVMRNGAIEQIGAPHEIYLRPSTRTVATFVGEANFVPARASGRCAECVLGSVPLAAPRNGPVEVMVRPEALDLCPDAAGCGLIEEIVFFGHDQLIGIRMCDGTLIQARTGPRIDITPGARVAVRVQGEAVAFPYDENREPRTKN</sequence>
<keyword evidence="5" id="KW-0067">ATP-binding</keyword>
<dbReference type="InterPro" id="IPR017871">
    <property type="entry name" value="ABC_transporter-like_CS"/>
</dbReference>
<dbReference type="eggNOG" id="COG3842">
    <property type="taxonomic scope" value="Bacteria"/>
</dbReference>
<dbReference type="PROSITE" id="PS00211">
    <property type="entry name" value="ABC_TRANSPORTER_1"/>
    <property type="match status" value="1"/>
</dbReference>
<keyword evidence="12" id="KW-1185">Reference proteome</keyword>
<dbReference type="GO" id="GO:0016887">
    <property type="term" value="F:ATP hydrolysis activity"/>
    <property type="evidence" value="ECO:0007669"/>
    <property type="project" value="InterPro"/>
</dbReference>
<dbReference type="InterPro" id="IPR013611">
    <property type="entry name" value="Transp-assoc_OB_typ2"/>
</dbReference>
<keyword evidence="8" id="KW-0472">Membrane</keyword>
<dbReference type="GO" id="GO:0015408">
    <property type="term" value="F:ABC-type ferric iron transporter activity"/>
    <property type="evidence" value="ECO:0007669"/>
    <property type="project" value="InterPro"/>
</dbReference>
<dbReference type="InterPro" id="IPR003593">
    <property type="entry name" value="AAA+_ATPase"/>
</dbReference>
<dbReference type="SMART" id="SM00382">
    <property type="entry name" value="AAA"/>
    <property type="match status" value="1"/>
</dbReference>
<dbReference type="InterPro" id="IPR015853">
    <property type="entry name" value="ABC_transpr_FbpC"/>
</dbReference>
<keyword evidence="2" id="KW-1003">Cell membrane</keyword>
<dbReference type="InterPro" id="IPR003439">
    <property type="entry name" value="ABC_transporter-like_ATP-bd"/>
</dbReference>
<dbReference type="Pfam" id="PF08402">
    <property type="entry name" value="TOBE_2"/>
    <property type="match status" value="1"/>
</dbReference>
<evidence type="ECO:0000256" key="4">
    <source>
        <dbReference type="ARBA" id="ARBA00022741"/>
    </source>
</evidence>
<dbReference type="KEGG" id="rca:Rcas_1232"/>
<evidence type="ECO:0000313" key="11">
    <source>
        <dbReference type="EMBL" id="ABU57329.1"/>
    </source>
</evidence>
<dbReference type="OrthoDB" id="9778160at2"/>
<dbReference type="PANTHER" id="PTHR42781:SF4">
    <property type="entry name" value="SPERMIDINE_PUTRESCINE IMPORT ATP-BINDING PROTEIN POTA"/>
    <property type="match status" value="1"/>
</dbReference>
<gene>
    <name evidence="11" type="ordered locus">Rcas_1232</name>
</gene>
<dbReference type="SUPFAM" id="SSF52540">
    <property type="entry name" value="P-loop containing nucleoside triphosphate hydrolases"/>
    <property type="match status" value="1"/>
</dbReference>
<evidence type="ECO:0000256" key="8">
    <source>
        <dbReference type="ARBA" id="ARBA00023136"/>
    </source>
</evidence>
<dbReference type="Proteomes" id="UP000000263">
    <property type="component" value="Chromosome"/>
</dbReference>
<dbReference type="HOGENOM" id="CLU_000604_1_1_0"/>
<dbReference type="Gene3D" id="3.40.50.300">
    <property type="entry name" value="P-loop containing nucleotide triphosphate hydrolases"/>
    <property type="match status" value="1"/>
</dbReference>
<dbReference type="GO" id="GO:0005524">
    <property type="term" value="F:ATP binding"/>
    <property type="evidence" value="ECO:0007669"/>
    <property type="project" value="UniProtKB-KW"/>
</dbReference>
<keyword evidence="6" id="KW-0408">Iron</keyword>
<dbReference type="EMBL" id="CP000804">
    <property type="protein sequence ID" value="ABU57329.1"/>
    <property type="molecule type" value="Genomic_DNA"/>
</dbReference>
<dbReference type="AlphaFoldDB" id="A7NIM9"/>
<evidence type="ECO:0000256" key="3">
    <source>
        <dbReference type="ARBA" id="ARBA00022496"/>
    </source>
</evidence>